<organism evidence="4 5">
    <name type="scientific">Pseudobacter ginsenosidimutans</name>
    <dbReference type="NCBI Taxonomy" id="661488"/>
    <lineage>
        <taxon>Bacteria</taxon>
        <taxon>Pseudomonadati</taxon>
        <taxon>Bacteroidota</taxon>
        <taxon>Chitinophagia</taxon>
        <taxon>Chitinophagales</taxon>
        <taxon>Chitinophagaceae</taxon>
        <taxon>Pseudobacter</taxon>
    </lineage>
</organism>
<gene>
    <name evidence="4" type="ORF">EV199_6006</name>
</gene>
<sequence>MNLQLQSQVILVTGGAGGIGEAIVQTLAAERAIPCVLDRNEENGERLVQRLLSLRSEAYFFPLELSDPEACEYTVHQIVARIGRIDGIVNNAGVNDDIGLAKGDHHRFLQSLENNVGHYYSISRAALPALKRTGGNIVNIISKTAFTGQGNTSGYAAANGARSGLVTGLADELKPYQIRVNGIVVADTQAPLGKRCTSPREVANMTAFLLSSVSAAINRQTIFVDGGYVHLDRSIR</sequence>
<dbReference type="InterPro" id="IPR036291">
    <property type="entry name" value="NAD(P)-bd_dom_sf"/>
</dbReference>
<dbReference type="EMBL" id="SGXA01000007">
    <property type="protein sequence ID" value="RZS63907.1"/>
    <property type="molecule type" value="Genomic_DNA"/>
</dbReference>
<evidence type="ECO:0000256" key="1">
    <source>
        <dbReference type="ARBA" id="ARBA00006484"/>
    </source>
</evidence>
<evidence type="ECO:0000313" key="5">
    <source>
        <dbReference type="Proteomes" id="UP000293874"/>
    </source>
</evidence>
<dbReference type="PANTHER" id="PTHR43639:SF1">
    <property type="entry name" value="SHORT-CHAIN DEHYDROGENASE_REDUCTASE FAMILY PROTEIN"/>
    <property type="match status" value="1"/>
</dbReference>
<dbReference type="RefSeq" id="WP_130544480.1">
    <property type="nucleotide sequence ID" value="NZ_CP042431.1"/>
</dbReference>
<accession>A0A4Q7M9H3</accession>
<proteinExistence type="inferred from homology"/>
<keyword evidence="2" id="KW-0560">Oxidoreductase</keyword>
<evidence type="ECO:0000256" key="2">
    <source>
        <dbReference type="ARBA" id="ARBA00023002"/>
    </source>
</evidence>
<dbReference type="PANTHER" id="PTHR43639">
    <property type="entry name" value="OXIDOREDUCTASE, SHORT-CHAIN DEHYDROGENASE/REDUCTASE FAMILY (AFU_ORTHOLOGUE AFUA_5G02870)"/>
    <property type="match status" value="1"/>
</dbReference>
<evidence type="ECO:0000256" key="3">
    <source>
        <dbReference type="RuleBase" id="RU000363"/>
    </source>
</evidence>
<dbReference type="Proteomes" id="UP000293874">
    <property type="component" value="Unassembled WGS sequence"/>
</dbReference>
<dbReference type="Pfam" id="PF00106">
    <property type="entry name" value="adh_short"/>
    <property type="match status" value="1"/>
</dbReference>
<dbReference type="PRINTS" id="PR00081">
    <property type="entry name" value="GDHRDH"/>
</dbReference>
<dbReference type="OrthoDB" id="9788235at2"/>
<protein>
    <submittedName>
        <fullName evidence="4">L-fucose dehydrogenase</fullName>
    </submittedName>
</protein>
<dbReference type="AlphaFoldDB" id="A0A4Q7M9H3"/>
<comment type="similarity">
    <text evidence="1 3">Belongs to the short-chain dehydrogenases/reductases (SDR) family.</text>
</comment>
<keyword evidence="5" id="KW-1185">Reference proteome</keyword>
<reference evidence="4 5" key="1">
    <citation type="submission" date="2019-02" db="EMBL/GenBank/DDBJ databases">
        <title>Genomic Encyclopedia of Type Strains, Phase IV (KMG-IV): sequencing the most valuable type-strain genomes for metagenomic binning, comparative biology and taxonomic classification.</title>
        <authorList>
            <person name="Goeker M."/>
        </authorList>
    </citation>
    <scope>NUCLEOTIDE SEQUENCE [LARGE SCALE GENOMIC DNA]</scope>
    <source>
        <strain evidence="4 5">DSM 18116</strain>
    </source>
</reference>
<dbReference type="InterPro" id="IPR002347">
    <property type="entry name" value="SDR_fam"/>
</dbReference>
<dbReference type="GO" id="GO:0016491">
    <property type="term" value="F:oxidoreductase activity"/>
    <property type="evidence" value="ECO:0007669"/>
    <property type="project" value="UniProtKB-KW"/>
</dbReference>
<dbReference type="PRINTS" id="PR00080">
    <property type="entry name" value="SDRFAMILY"/>
</dbReference>
<dbReference type="CDD" id="cd05233">
    <property type="entry name" value="SDR_c"/>
    <property type="match status" value="1"/>
</dbReference>
<name>A0A4Q7M9H3_9BACT</name>
<dbReference type="Gene3D" id="3.40.50.720">
    <property type="entry name" value="NAD(P)-binding Rossmann-like Domain"/>
    <property type="match status" value="1"/>
</dbReference>
<comment type="caution">
    <text evidence="4">The sequence shown here is derived from an EMBL/GenBank/DDBJ whole genome shotgun (WGS) entry which is preliminary data.</text>
</comment>
<evidence type="ECO:0000313" key="4">
    <source>
        <dbReference type="EMBL" id="RZS63907.1"/>
    </source>
</evidence>
<dbReference type="SUPFAM" id="SSF51735">
    <property type="entry name" value="NAD(P)-binding Rossmann-fold domains"/>
    <property type="match status" value="1"/>
</dbReference>